<evidence type="ECO:0000313" key="7">
    <source>
        <dbReference type="EMBL" id="ORX94074.1"/>
    </source>
</evidence>
<evidence type="ECO:0000256" key="2">
    <source>
        <dbReference type="ARBA" id="ARBA00022723"/>
    </source>
</evidence>
<dbReference type="PANTHER" id="PTHR24305:SF85">
    <property type="entry name" value="P450, PUTATIVE (EUROFUNG)-RELATED"/>
    <property type="match status" value="1"/>
</dbReference>
<keyword evidence="4 5" id="KW-0349">Heme</keyword>
<keyword evidence="5" id="KW-0503">Monooxygenase</keyword>
<feature type="binding site" description="axial binding residue" evidence="4">
    <location>
        <position position="464"/>
    </location>
    <ligand>
        <name>heme</name>
        <dbReference type="ChEBI" id="CHEBI:30413"/>
    </ligand>
    <ligandPart>
        <name>Fe</name>
        <dbReference type="ChEBI" id="CHEBI:18248"/>
    </ligandPart>
</feature>
<evidence type="ECO:0000256" key="5">
    <source>
        <dbReference type="RuleBase" id="RU000461"/>
    </source>
</evidence>
<dbReference type="InterPro" id="IPR001128">
    <property type="entry name" value="Cyt_P450"/>
</dbReference>
<dbReference type="InterPro" id="IPR050121">
    <property type="entry name" value="Cytochrome_P450_monoxygenase"/>
</dbReference>
<evidence type="ECO:0000256" key="1">
    <source>
        <dbReference type="ARBA" id="ARBA00001971"/>
    </source>
</evidence>
<dbReference type="InterPro" id="IPR036396">
    <property type="entry name" value="Cyt_P450_sf"/>
</dbReference>
<keyword evidence="6" id="KW-1133">Transmembrane helix</keyword>
<dbReference type="CDD" id="cd11060">
    <property type="entry name" value="CYP57A1-like"/>
    <property type="match status" value="1"/>
</dbReference>
<accession>A0A1Y1Y935</accession>
<dbReference type="Pfam" id="PF00067">
    <property type="entry name" value="p450"/>
    <property type="match status" value="1"/>
</dbReference>
<evidence type="ECO:0000256" key="4">
    <source>
        <dbReference type="PIRSR" id="PIRSR602401-1"/>
    </source>
</evidence>
<dbReference type="EMBL" id="MCFA01000319">
    <property type="protein sequence ID" value="ORX94074.1"/>
    <property type="molecule type" value="Genomic_DNA"/>
</dbReference>
<dbReference type="InterPro" id="IPR002401">
    <property type="entry name" value="Cyt_P450_E_grp-I"/>
</dbReference>
<dbReference type="GO" id="GO:0016705">
    <property type="term" value="F:oxidoreductase activity, acting on paired donors, with incorporation or reduction of molecular oxygen"/>
    <property type="evidence" value="ECO:0007669"/>
    <property type="project" value="InterPro"/>
</dbReference>
<sequence length="522" mass="59858">MSTTQDPSPPRILSLLTPFNILLILLTLLSHLLFCIAYQIIYYRFFHPLRRFPGPFWASVTRLWIAYHNVRADECELELSLHKKYGPVLRITPTLLLVSDATKLPEVYNRHSNKSNHYITGSFGKTESLFNMQDHKHHAHFRKIAAGPYAFSNIKKMEPLVDHRIEDWLSRIGELFGNGEKFDFAPWAVYMAYDIISEIGFGAPFGFVSSGSDVGGLIQGFHDGLLPFGLMARLWPFTHWIKSTWIGEQYLVAKPEDDSGIGMLMRFRDKLILQRQQDLAKGKKGRVDLLQTFLDARTEEGEPLEMDYIKAEILLVLLAGADTTGTAFQAMMAYIMSDKGVYEKLMNEIDEQTRKGRLSKMPLYDEVLAHCPYYVACVRESMRLCPSAPNIFPRVVGPAGMDLHGKFAPPGTEITCNPWLIHRDSNVYGPDVLSFRPERWLESEEKTKEYNRLNMAFGYGARVCLGKDIALMELYKAPLQFFRTFRSEIVNKETPGRFVVKGGVGFWEDMWIRVERRSKSVR</sequence>
<proteinExistence type="inferred from homology"/>
<evidence type="ECO:0000313" key="8">
    <source>
        <dbReference type="Proteomes" id="UP000193144"/>
    </source>
</evidence>
<dbReference type="InterPro" id="IPR017972">
    <property type="entry name" value="Cyt_P450_CS"/>
</dbReference>
<reference evidence="7 8" key="1">
    <citation type="submission" date="2016-07" db="EMBL/GenBank/DDBJ databases">
        <title>Pervasive Adenine N6-methylation of Active Genes in Fungi.</title>
        <authorList>
            <consortium name="DOE Joint Genome Institute"/>
            <person name="Mondo S.J."/>
            <person name="Dannebaum R.O."/>
            <person name="Kuo R.C."/>
            <person name="Labutti K."/>
            <person name="Haridas S."/>
            <person name="Kuo A."/>
            <person name="Salamov A."/>
            <person name="Ahrendt S.R."/>
            <person name="Lipzen A."/>
            <person name="Sullivan W."/>
            <person name="Andreopoulos W.B."/>
            <person name="Clum A."/>
            <person name="Lindquist E."/>
            <person name="Daum C."/>
            <person name="Ramamoorthy G.K."/>
            <person name="Gryganskyi A."/>
            <person name="Culley D."/>
            <person name="Magnuson J.K."/>
            <person name="James T.Y."/>
            <person name="O'Malley M.A."/>
            <person name="Stajich J.E."/>
            <person name="Spatafora J.W."/>
            <person name="Visel A."/>
            <person name="Grigoriev I.V."/>
        </authorList>
    </citation>
    <scope>NUCLEOTIDE SEQUENCE [LARGE SCALE GENOMIC DNA]</scope>
    <source>
        <strain evidence="7 8">CBS 115471</strain>
    </source>
</reference>
<organism evidence="7 8">
    <name type="scientific">Clohesyomyces aquaticus</name>
    <dbReference type="NCBI Taxonomy" id="1231657"/>
    <lineage>
        <taxon>Eukaryota</taxon>
        <taxon>Fungi</taxon>
        <taxon>Dikarya</taxon>
        <taxon>Ascomycota</taxon>
        <taxon>Pezizomycotina</taxon>
        <taxon>Dothideomycetes</taxon>
        <taxon>Pleosporomycetidae</taxon>
        <taxon>Pleosporales</taxon>
        <taxon>Lindgomycetaceae</taxon>
        <taxon>Clohesyomyces</taxon>
    </lineage>
</organism>
<protein>
    <submittedName>
        <fullName evidence="7">Flavonoid 3',5'-hydroxylase</fullName>
    </submittedName>
</protein>
<evidence type="ECO:0000256" key="6">
    <source>
        <dbReference type="SAM" id="Phobius"/>
    </source>
</evidence>
<comment type="similarity">
    <text evidence="5">Belongs to the cytochrome P450 family.</text>
</comment>
<gene>
    <name evidence="7" type="ORF">BCR34DRAFT_499521</name>
</gene>
<dbReference type="PANTHER" id="PTHR24305">
    <property type="entry name" value="CYTOCHROME P450"/>
    <property type="match status" value="1"/>
</dbReference>
<comment type="cofactor">
    <cofactor evidence="1 4">
        <name>heme</name>
        <dbReference type="ChEBI" id="CHEBI:30413"/>
    </cofactor>
</comment>
<keyword evidence="2 4" id="KW-0479">Metal-binding</keyword>
<dbReference type="OrthoDB" id="3934656at2759"/>
<name>A0A1Y1Y935_9PLEO</name>
<keyword evidence="8" id="KW-1185">Reference proteome</keyword>
<keyword evidence="3 4" id="KW-0408">Iron</keyword>
<dbReference type="GO" id="GO:0020037">
    <property type="term" value="F:heme binding"/>
    <property type="evidence" value="ECO:0007669"/>
    <property type="project" value="InterPro"/>
</dbReference>
<keyword evidence="5" id="KW-0560">Oxidoreductase</keyword>
<dbReference type="GO" id="GO:0005506">
    <property type="term" value="F:iron ion binding"/>
    <property type="evidence" value="ECO:0007669"/>
    <property type="project" value="InterPro"/>
</dbReference>
<evidence type="ECO:0000256" key="3">
    <source>
        <dbReference type="ARBA" id="ARBA00023004"/>
    </source>
</evidence>
<feature type="transmembrane region" description="Helical" evidence="6">
    <location>
        <begin position="20"/>
        <end position="41"/>
    </location>
</feature>
<keyword evidence="6" id="KW-0472">Membrane</keyword>
<dbReference type="GO" id="GO:0004497">
    <property type="term" value="F:monooxygenase activity"/>
    <property type="evidence" value="ECO:0007669"/>
    <property type="project" value="UniProtKB-KW"/>
</dbReference>
<dbReference type="AlphaFoldDB" id="A0A1Y1Y935"/>
<dbReference type="Proteomes" id="UP000193144">
    <property type="component" value="Unassembled WGS sequence"/>
</dbReference>
<dbReference type="SUPFAM" id="SSF48264">
    <property type="entry name" value="Cytochrome P450"/>
    <property type="match status" value="1"/>
</dbReference>
<dbReference type="PROSITE" id="PS00086">
    <property type="entry name" value="CYTOCHROME_P450"/>
    <property type="match status" value="1"/>
</dbReference>
<comment type="caution">
    <text evidence="7">The sequence shown here is derived from an EMBL/GenBank/DDBJ whole genome shotgun (WGS) entry which is preliminary data.</text>
</comment>
<dbReference type="PRINTS" id="PR00463">
    <property type="entry name" value="EP450I"/>
</dbReference>
<keyword evidence="6" id="KW-0812">Transmembrane</keyword>
<dbReference type="Gene3D" id="1.10.630.10">
    <property type="entry name" value="Cytochrome P450"/>
    <property type="match status" value="1"/>
</dbReference>
<dbReference type="STRING" id="1231657.A0A1Y1Y935"/>
<dbReference type="PRINTS" id="PR00385">
    <property type="entry name" value="P450"/>
</dbReference>